<accession>A0A8E2AKP0</accession>
<gene>
    <name evidence="1" type="ORF">OBBRIDRAFT_783392</name>
</gene>
<evidence type="ECO:0000313" key="1">
    <source>
        <dbReference type="EMBL" id="OCH86358.1"/>
    </source>
</evidence>
<evidence type="ECO:0008006" key="3">
    <source>
        <dbReference type="Google" id="ProtNLM"/>
    </source>
</evidence>
<name>A0A8E2AKP0_9APHY</name>
<organism evidence="1 2">
    <name type="scientific">Obba rivulosa</name>
    <dbReference type="NCBI Taxonomy" id="1052685"/>
    <lineage>
        <taxon>Eukaryota</taxon>
        <taxon>Fungi</taxon>
        <taxon>Dikarya</taxon>
        <taxon>Basidiomycota</taxon>
        <taxon>Agaricomycotina</taxon>
        <taxon>Agaricomycetes</taxon>
        <taxon>Polyporales</taxon>
        <taxon>Gelatoporiaceae</taxon>
        <taxon>Obba</taxon>
    </lineage>
</organism>
<keyword evidence="2" id="KW-1185">Reference proteome</keyword>
<dbReference type="AlphaFoldDB" id="A0A8E2AKP0"/>
<evidence type="ECO:0000313" key="2">
    <source>
        <dbReference type="Proteomes" id="UP000250043"/>
    </source>
</evidence>
<proteinExistence type="predicted"/>
<dbReference type="Proteomes" id="UP000250043">
    <property type="component" value="Unassembled WGS sequence"/>
</dbReference>
<sequence>MDCIHFAQWPTELEDAFILQGTSPQGLQGTVPRPKTLVGSPTVGNGLGHELCLSVSTTLHPHARIDSLNCDLILLSSDRVFFHVNQQRILSVSDNGFNSLLFGLSPPRTDVTISVIPLPDPADVVNIRLHAIYNIDCTHFSAPFEASAAAARACTTYGLPLQQHAVPPRPFAVLVLAHTRAHPIAAYALADAHELEPLAIAVSLHLLAFALAAQIGSRYLLRLFALHCSRMDELCRLLLQPPRAHALSWTCCAEQQRALVSAQLVWDSGTQDRVSADRVLATGVC</sequence>
<dbReference type="OrthoDB" id="3265815at2759"/>
<dbReference type="EMBL" id="KV722532">
    <property type="protein sequence ID" value="OCH86358.1"/>
    <property type="molecule type" value="Genomic_DNA"/>
</dbReference>
<reference evidence="1 2" key="1">
    <citation type="submission" date="2016-07" db="EMBL/GenBank/DDBJ databases">
        <title>Draft genome of the white-rot fungus Obba rivulosa 3A-2.</title>
        <authorList>
            <consortium name="DOE Joint Genome Institute"/>
            <person name="Miettinen O."/>
            <person name="Riley R."/>
            <person name="Acob R."/>
            <person name="Barry K."/>
            <person name="Cullen D."/>
            <person name="De Vries R."/>
            <person name="Hainaut M."/>
            <person name="Hatakka A."/>
            <person name="Henrissat B."/>
            <person name="Hilden K."/>
            <person name="Kuo R."/>
            <person name="Labutti K."/>
            <person name="Lipzen A."/>
            <person name="Makela M.R."/>
            <person name="Sandor L."/>
            <person name="Spatafora J.W."/>
            <person name="Grigoriev I.V."/>
            <person name="Hibbett D.S."/>
        </authorList>
    </citation>
    <scope>NUCLEOTIDE SEQUENCE [LARGE SCALE GENOMIC DNA]</scope>
    <source>
        <strain evidence="1 2">3A-2</strain>
    </source>
</reference>
<protein>
    <recommendedName>
        <fullName evidence="3">BTB domain-containing protein</fullName>
    </recommendedName>
</protein>